<name>A0AAU8B8L3_9VIRU</name>
<dbReference type="EMBL" id="PP511440">
    <property type="protein sequence ID" value="XCD04220.1"/>
    <property type="molecule type" value="Genomic_DNA"/>
</dbReference>
<accession>A0AAU8B8L3</accession>
<evidence type="ECO:0000313" key="2">
    <source>
        <dbReference type="EMBL" id="XCD04220.1"/>
    </source>
</evidence>
<dbReference type="EMBL" id="PP511845">
    <property type="protein sequence ID" value="XCD08028.1"/>
    <property type="molecule type" value="Genomic_DNA"/>
</dbReference>
<proteinExistence type="predicted"/>
<feature type="region of interest" description="Disordered" evidence="1">
    <location>
        <begin position="1"/>
        <end position="36"/>
    </location>
</feature>
<reference evidence="4" key="1">
    <citation type="submission" date="2024-03" db="EMBL/GenBank/DDBJ databases">
        <title>Diverse circular DNA viruses in blood, oral, and fecal samples of captive lemurs.</title>
        <authorList>
            <person name="Paietta E.N."/>
            <person name="Kraberger S."/>
            <person name="Lund M.C."/>
            <person name="Custer J.M."/>
            <person name="Vargas K.M."/>
            <person name="Ehmke E.E."/>
            <person name="Yoder A.D."/>
            <person name="Varsani A."/>
        </authorList>
    </citation>
    <scope>NUCLEOTIDE SEQUENCE</scope>
    <source>
        <strain evidence="2">Duke_21_109</strain>
        <strain evidence="3">Duke_24FF_1323</strain>
        <strain evidence="4">Duke_28FS_117</strain>
    </source>
</reference>
<sequence length="164" mass="19160">MAKRKRGLDESRRVSPPLPSSQETQPRSIDTGKQMRDALRVARADEARRFVEASLAARLARLETEDLRRNRYERKELVRPRYFREDGKTALVGQRLRERAADLQGNRLSPLLRSEFLSPRDTLVCVRRRARKATLFALRKIGKGSGRKRKARWSEQSYIVCRRV</sequence>
<protein>
    <submittedName>
        <fullName evidence="4">Uncharacterized protein</fullName>
    </submittedName>
</protein>
<evidence type="ECO:0000313" key="3">
    <source>
        <dbReference type="EMBL" id="XCD04866.1"/>
    </source>
</evidence>
<organism evidence="4">
    <name type="scientific">Dulem virus 92</name>
    <dbReference type="NCBI Taxonomy" id="3145803"/>
    <lineage>
        <taxon>Viruses</taxon>
        <taxon>Monodnaviria</taxon>
        <taxon>Sangervirae</taxon>
        <taxon>Phixviricota</taxon>
        <taxon>Malgrandaviricetes</taxon>
        <taxon>Petitvirales</taxon>
        <taxon>Microviridae</taxon>
        <taxon>Microvirus</taxon>
    </lineage>
</organism>
<evidence type="ECO:0000313" key="4">
    <source>
        <dbReference type="EMBL" id="XCD08028.1"/>
    </source>
</evidence>
<evidence type="ECO:0000256" key="1">
    <source>
        <dbReference type="SAM" id="MobiDB-lite"/>
    </source>
</evidence>
<dbReference type="EMBL" id="PP511517">
    <property type="protein sequence ID" value="XCD04866.1"/>
    <property type="molecule type" value="Genomic_DNA"/>
</dbReference>